<dbReference type="Gene3D" id="3.40.50.720">
    <property type="entry name" value="NAD(P)-binding Rossmann-like Domain"/>
    <property type="match status" value="2"/>
</dbReference>
<proteinExistence type="inferred from homology"/>
<dbReference type="SUPFAM" id="SSF51735">
    <property type="entry name" value="NAD(P)-binding Rossmann-fold domains"/>
    <property type="match status" value="1"/>
</dbReference>
<evidence type="ECO:0000313" key="4">
    <source>
        <dbReference type="EMBL" id="GBP21577.1"/>
    </source>
</evidence>
<evidence type="ECO:0000259" key="2">
    <source>
        <dbReference type="Pfam" id="PF01073"/>
    </source>
</evidence>
<dbReference type="InterPro" id="IPR002225">
    <property type="entry name" value="3Beta_OHSteriod_DH/Estase"/>
</dbReference>
<dbReference type="GO" id="GO:0006694">
    <property type="term" value="P:steroid biosynthetic process"/>
    <property type="evidence" value="ECO:0007669"/>
    <property type="project" value="InterPro"/>
</dbReference>
<sequence length="536" mass="58329">MSDTGDFSKPRIIVLGGCGFIGRNLVDHLISSNLVSAVRVVDKTPPQLAWLNSHHTKIFEDPRVEYKSANLINTGKSLILLSSLKSYKSSCDAAFAIDSEPWSLAVNCAAETRLCQPLPVYEEGVATLGKNVAKACADKNIRLVEVSTAFVYSGEKAKLCMSPVTATTSSALLLRGTSSGIADSHIHQGARSVKTTNTTSLSEPLSCNGQRVTKTFLRQPQTTTDRHGPHKEDGHVDPWTVEGQMKLKVEKEILDLAPKLRYTIVRPALVYGIGDRRSLTPRLLLGAIYKYLNETMKLLWTADLKLNTIHVSDLCRAIWLVGTSPNTIGKIYNIADENDSTQGSLAELISDIFNIKHDYYGTAMSTLAKNDLAGVAEDANDKHLSAWAELCRGLASTPLEPTTAPELLAPKHLHVDASAWRSLAGAQCRVPAPTVDNLKESRSTTSEDVIAPPSCLFAAYVLVTPVIGGRFSGLSILYLVYVDMLNERNIVELYGVTRAVPVLSEQRRSAVILQSLQYNKVTKICECFGTCGSARG</sequence>
<dbReference type="EMBL" id="BGZK01000130">
    <property type="protein sequence ID" value="GBP21577.1"/>
    <property type="molecule type" value="Genomic_DNA"/>
</dbReference>
<dbReference type="STRING" id="151549.A0A4C1U632"/>
<dbReference type="Proteomes" id="UP000299102">
    <property type="component" value="Unassembled WGS sequence"/>
</dbReference>
<protein>
    <recommendedName>
        <fullName evidence="6">NAD-dependent epimerase/dehydratase domain-containing protein</fullName>
    </recommendedName>
</protein>
<dbReference type="Pfam" id="PF01370">
    <property type="entry name" value="Epimerase"/>
    <property type="match status" value="1"/>
</dbReference>
<accession>A0A4C1U632</accession>
<dbReference type="InterPro" id="IPR036291">
    <property type="entry name" value="NAD(P)-bd_dom_sf"/>
</dbReference>
<comment type="caution">
    <text evidence="4">The sequence shown here is derived from an EMBL/GenBank/DDBJ whole genome shotgun (WGS) entry which is preliminary data.</text>
</comment>
<dbReference type="AlphaFoldDB" id="A0A4C1U632"/>
<feature type="domain" description="3-beta hydroxysteroid dehydrogenase/isomerase" evidence="2">
    <location>
        <begin position="13"/>
        <end position="44"/>
    </location>
</feature>
<organism evidence="4 5">
    <name type="scientific">Eumeta variegata</name>
    <name type="common">Bagworm moth</name>
    <name type="synonym">Eumeta japonica</name>
    <dbReference type="NCBI Taxonomy" id="151549"/>
    <lineage>
        <taxon>Eukaryota</taxon>
        <taxon>Metazoa</taxon>
        <taxon>Ecdysozoa</taxon>
        <taxon>Arthropoda</taxon>
        <taxon>Hexapoda</taxon>
        <taxon>Insecta</taxon>
        <taxon>Pterygota</taxon>
        <taxon>Neoptera</taxon>
        <taxon>Endopterygota</taxon>
        <taxon>Lepidoptera</taxon>
        <taxon>Glossata</taxon>
        <taxon>Ditrysia</taxon>
        <taxon>Tineoidea</taxon>
        <taxon>Psychidae</taxon>
        <taxon>Oiketicinae</taxon>
        <taxon>Eumeta</taxon>
    </lineage>
</organism>
<dbReference type="Pfam" id="PF01073">
    <property type="entry name" value="3Beta_HSD"/>
    <property type="match status" value="1"/>
</dbReference>
<evidence type="ECO:0000313" key="5">
    <source>
        <dbReference type="Proteomes" id="UP000299102"/>
    </source>
</evidence>
<evidence type="ECO:0000256" key="1">
    <source>
        <dbReference type="ARBA" id="ARBA00009219"/>
    </source>
</evidence>
<feature type="domain" description="NAD-dependent epimerase/dehydratase" evidence="3">
    <location>
        <begin position="246"/>
        <end position="335"/>
    </location>
</feature>
<name>A0A4C1U632_EUMVA</name>
<keyword evidence="5" id="KW-1185">Reference proteome</keyword>
<dbReference type="OrthoDB" id="16464at2759"/>
<dbReference type="InterPro" id="IPR050177">
    <property type="entry name" value="Lipid_A_modif_metabolic_enz"/>
</dbReference>
<dbReference type="PANTHER" id="PTHR43245">
    <property type="entry name" value="BIFUNCTIONAL POLYMYXIN RESISTANCE PROTEIN ARNA"/>
    <property type="match status" value="1"/>
</dbReference>
<evidence type="ECO:0000259" key="3">
    <source>
        <dbReference type="Pfam" id="PF01370"/>
    </source>
</evidence>
<dbReference type="GO" id="GO:0016616">
    <property type="term" value="F:oxidoreductase activity, acting on the CH-OH group of donors, NAD or NADP as acceptor"/>
    <property type="evidence" value="ECO:0007669"/>
    <property type="project" value="InterPro"/>
</dbReference>
<evidence type="ECO:0008006" key="6">
    <source>
        <dbReference type="Google" id="ProtNLM"/>
    </source>
</evidence>
<dbReference type="PANTHER" id="PTHR43245:SF11">
    <property type="entry name" value="LD23561P"/>
    <property type="match status" value="1"/>
</dbReference>
<reference evidence="4 5" key="1">
    <citation type="journal article" date="2019" name="Commun. Biol.">
        <title>The bagworm genome reveals a unique fibroin gene that provides high tensile strength.</title>
        <authorList>
            <person name="Kono N."/>
            <person name="Nakamura H."/>
            <person name="Ohtoshi R."/>
            <person name="Tomita M."/>
            <person name="Numata K."/>
            <person name="Arakawa K."/>
        </authorList>
    </citation>
    <scope>NUCLEOTIDE SEQUENCE [LARGE SCALE GENOMIC DNA]</scope>
</reference>
<gene>
    <name evidence="4" type="ORF">EVAR_9762_1</name>
</gene>
<dbReference type="InterPro" id="IPR001509">
    <property type="entry name" value="Epimerase_deHydtase"/>
</dbReference>
<comment type="similarity">
    <text evidence="1">Belongs to the 3-beta-HSD family.</text>
</comment>